<dbReference type="GO" id="GO:0003677">
    <property type="term" value="F:DNA binding"/>
    <property type="evidence" value="ECO:0007669"/>
    <property type="project" value="UniProtKB-KW"/>
</dbReference>
<dbReference type="SUPFAM" id="SSF46894">
    <property type="entry name" value="C-terminal effector domain of the bipartite response regulators"/>
    <property type="match status" value="1"/>
</dbReference>
<evidence type="ECO:0000256" key="1">
    <source>
        <dbReference type="ARBA" id="ARBA00022553"/>
    </source>
</evidence>
<dbReference type="SMART" id="SM00448">
    <property type="entry name" value="REC"/>
    <property type="match status" value="1"/>
</dbReference>
<dbReference type="CDD" id="cd06170">
    <property type="entry name" value="LuxR_C_like"/>
    <property type="match status" value="1"/>
</dbReference>
<dbReference type="InterPro" id="IPR016032">
    <property type="entry name" value="Sig_transdc_resp-reg_C-effctor"/>
</dbReference>
<feature type="domain" description="Response regulatory" evidence="5">
    <location>
        <begin position="4"/>
        <end position="120"/>
    </location>
</feature>
<dbReference type="InterPro" id="IPR051015">
    <property type="entry name" value="EvgA-like"/>
</dbReference>
<evidence type="ECO:0000313" key="6">
    <source>
        <dbReference type="EMBL" id="AMJ78129.1"/>
    </source>
</evidence>
<dbReference type="GO" id="GO:0000160">
    <property type="term" value="P:phosphorelay signal transduction system"/>
    <property type="evidence" value="ECO:0007669"/>
    <property type="project" value="InterPro"/>
</dbReference>
<dbReference type="InterPro" id="IPR000792">
    <property type="entry name" value="Tscrpt_reg_LuxR_C"/>
</dbReference>
<dbReference type="InterPro" id="IPR058245">
    <property type="entry name" value="NreC/VraR/RcsB-like_REC"/>
</dbReference>
<feature type="modified residue" description="4-aspartylphosphate" evidence="3">
    <location>
        <position position="55"/>
    </location>
</feature>
<evidence type="ECO:0000256" key="3">
    <source>
        <dbReference type="PROSITE-ProRule" id="PRU00169"/>
    </source>
</evidence>
<dbReference type="Gene3D" id="1.10.10.10">
    <property type="entry name" value="Winged helix-like DNA-binding domain superfamily/Winged helix DNA-binding domain"/>
    <property type="match status" value="1"/>
</dbReference>
<evidence type="ECO:0000259" key="4">
    <source>
        <dbReference type="PROSITE" id="PS50043"/>
    </source>
</evidence>
<dbReference type="GO" id="GO:0006355">
    <property type="term" value="P:regulation of DNA-templated transcription"/>
    <property type="evidence" value="ECO:0007669"/>
    <property type="project" value="InterPro"/>
</dbReference>
<dbReference type="CDD" id="cd17535">
    <property type="entry name" value="REC_NarL-like"/>
    <property type="match status" value="1"/>
</dbReference>
<reference evidence="6 7" key="1">
    <citation type="submission" date="2015-12" db="EMBL/GenBank/DDBJ databases">
        <title>Intraspecies pangenome expansion in the marine bacterium Alteromonas.</title>
        <authorList>
            <person name="Lopez-Perez M."/>
            <person name="Rodriguez-Valera F."/>
        </authorList>
    </citation>
    <scope>NUCLEOTIDE SEQUENCE [LARGE SCALE GENOMIC DNA]</scope>
    <source>
        <strain evidence="6 7">UM8</strain>
    </source>
</reference>
<dbReference type="OMA" id="QQLMITS"/>
<organism evidence="6 7">
    <name type="scientific">Alteromonas mediterranea</name>
    <dbReference type="NCBI Taxonomy" id="314275"/>
    <lineage>
        <taxon>Bacteria</taxon>
        <taxon>Pseudomonadati</taxon>
        <taxon>Pseudomonadota</taxon>
        <taxon>Gammaproteobacteria</taxon>
        <taxon>Alteromonadales</taxon>
        <taxon>Alteromonadaceae</taxon>
        <taxon>Alteromonas/Salinimonas group</taxon>
        <taxon>Alteromonas</taxon>
    </lineage>
</organism>
<protein>
    <submittedName>
        <fullName evidence="6">LuxR family transcriptional regulator</fullName>
    </submittedName>
</protein>
<dbReference type="SMART" id="SM00421">
    <property type="entry name" value="HTH_LUXR"/>
    <property type="match status" value="1"/>
</dbReference>
<dbReference type="Pfam" id="PF00196">
    <property type="entry name" value="GerE"/>
    <property type="match status" value="1"/>
</dbReference>
<dbReference type="SUPFAM" id="SSF52172">
    <property type="entry name" value="CheY-like"/>
    <property type="match status" value="1"/>
</dbReference>
<dbReference type="Gene3D" id="3.40.50.2300">
    <property type="match status" value="1"/>
</dbReference>
<dbReference type="AlphaFoldDB" id="A0AAC9AD21"/>
<dbReference type="PROSITE" id="PS00622">
    <property type="entry name" value="HTH_LUXR_1"/>
    <property type="match status" value="1"/>
</dbReference>
<dbReference type="InterPro" id="IPR001789">
    <property type="entry name" value="Sig_transdc_resp-reg_receiver"/>
</dbReference>
<keyword evidence="2" id="KW-0238">DNA-binding</keyword>
<name>A0AAC9AD21_9ALTE</name>
<gene>
    <name evidence="6" type="ORF">AV942_07380</name>
</gene>
<proteinExistence type="predicted"/>
<dbReference type="EMBL" id="CP013928">
    <property type="protein sequence ID" value="AMJ78129.1"/>
    <property type="molecule type" value="Genomic_DNA"/>
</dbReference>
<dbReference type="PANTHER" id="PTHR45566:SF1">
    <property type="entry name" value="HTH-TYPE TRANSCRIPTIONAL REGULATOR YHJB-RELATED"/>
    <property type="match status" value="1"/>
</dbReference>
<dbReference type="Pfam" id="PF00072">
    <property type="entry name" value="Response_reg"/>
    <property type="match status" value="1"/>
</dbReference>
<sequence>MSVKILIADDHPLFRAAMCHALTSVEHLELVETSTFPDTLSYLEDFQDIDLLFLDLTMPGNEGLNGLAQVHALYPDVLVIVITAQEEADVMAKSFALGASGFIPKSASVECIIDAVNTVLDGETWIPPTVQVPSDSQQNSAASNASSVSDQGDFTARLKQLTPHQLKVLRMVSDGLLNKQIAYELAISESTVKQHVSAVLRKLGVINRTKAGIAFKNAMHLN</sequence>
<evidence type="ECO:0000313" key="7">
    <source>
        <dbReference type="Proteomes" id="UP000061468"/>
    </source>
</evidence>
<evidence type="ECO:0000259" key="5">
    <source>
        <dbReference type="PROSITE" id="PS50110"/>
    </source>
</evidence>
<dbReference type="Proteomes" id="UP000061468">
    <property type="component" value="Chromosome"/>
</dbReference>
<dbReference type="InterPro" id="IPR011006">
    <property type="entry name" value="CheY-like_superfamily"/>
</dbReference>
<dbReference type="PROSITE" id="PS50110">
    <property type="entry name" value="RESPONSE_REGULATORY"/>
    <property type="match status" value="1"/>
</dbReference>
<dbReference type="PRINTS" id="PR00038">
    <property type="entry name" value="HTHLUXR"/>
</dbReference>
<evidence type="ECO:0000256" key="2">
    <source>
        <dbReference type="ARBA" id="ARBA00023125"/>
    </source>
</evidence>
<dbReference type="RefSeq" id="WP_012517889.1">
    <property type="nucleotide sequence ID" value="NZ_CAKMLI010000034.1"/>
</dbReference>
<keyword evidence="1 3" id="KW-0597">Phosphoprotein</keyword>
<dbReference type="PANTHER" id="PTHR45566">
    <property type="entry name" value="HTH-TYPE TRANSCRIPTIONAL REGULATOR YHJB-RELATED"/>
    <property type="match status" value="1"/>
</dbReference>
<accession>A0AAC9AD21</accession>
<feature type="domain" description="HTH luxR-type" evidence="4">
    <location>
        <begin position="154"/>
        <end position="219"/>
    </location>
</feature>
<dbReference type="PROSITE" id="PS50043">
    <property type="entry name" value="HTH_LUXR_2"/>
    <property type="match status" value="1"/>
</dbReference>
<dbReference type="InterPro" id="IPR036388">
    <property type="entry name" value="WH-like_DNA-bd_sf"/>
</dbReference>